<reference evidence="2 3" key="1">
    <citation type="submission" date="2015-09" db="EMBL/GenBank/DDBJ databases">
        <title>Sorangium comparison.</title>
        <authorList>
            <person name="Zaburannyi N."/>
            <person name="Bunk B."/>
            <person name="Overmann J."/>
            <person name="Mueller R."/>
        </authorList>
    </citation>
    <scope>NUCLEOTIDE SEQUENCE [LARGE SCALE GENOMIC DNA]</scope>
    <source>
        <strain evidence="2 3">So ceGT47</strain>
    </source>
</reference>
<proteinExistence type="predicted"/>
<keyword evidence="1" id="KW-1133">Transmembrane helix</keyword>
<organism evidence="2 3">
    <name type="scientific">Sorangium cellulosum</name>
    <name type="common">Polyangium cellulosum</name>
    <dbReference type="NCBI Taxonomy" id="56"/>
    <lineage>
        <taxon>Bacteria</taxon>
        <taxon>Pseudomonadati</taxon>
        <taxon>Myxococcota</taxon>
        <taxon>Polyangia</taxon>
        <taxon>Polyangiales</taxon>
        <taxon>Polyangiaceae</taxon>
        <taxon>Sorangium</taxon>
    </lineage>
</organism>
<evidence type="ECO:0000313" key="3">
    <source>
        <dbReference type="Proteomes" id="UP000295781"/>
    </source>
</evidence>
<sequence length="146" mass="15524">MLSDRAGFLVAFLGGPLAALLVGAFNTRALRRLGQDAWLLALAFAWSILVVAVAAHATATTPSELAATRHVVLFGHELSAAVLRRLVQASGLLVFLAFFLRHRRFHRAAALADAKPARPWIVGLSCLVAGGGLQIVLTMAMIAAFR</sequence>
<feature type="transmembrane region" description="Helical" evidence="1">
    <location>
        <begin position="120"/>
        <end position="145"/>
    </location>
</feature>
<name>A0A4P2Q951_SORCE</name>
<accession>A0A4P2Q951</accession>
<protein>
    <submittedName>
        <fullName evidence="2">Uncharacterized protein</fullName>
    </submittedName>
</protein>
<feature type="transmembrane region" description="Helical" evidence="1">
    <location>
        <begin position="6"/>
        <end position="25"/>
    </location>
</feature>
<dbReference type="AlphaFoldDB" id="A0A4P2Q951"/>
<keyword evidence="1" id="KW-0472">Membrane</keyword>
<evidence type="ECO:0000313" key="2">
    <source>
        <dbReference type="EMBL" id="AUX26137.1"/>
    </source>
</evidence>
<evidence type="ECO:0000256" key="1">
    <source>
        <dbReference type="SAM" id="Phobius"/>
    </source>
</evidence>
<dbReference type="RefSeq" id="WP_129353547.1">
    <property type="nucleotide sequence ID" value="NZ_CP012670.1"/>
</dbReference>
<keyword evidence="1" id="KW-0812">Transmembrane</keyword>
<feature type="transmembrane region" description="Helical" evidence="1">
    <location>
        <begin position="78"/>
        <end position="100"/>
    </location>
</feature>
<dbReference type="Proteomes" id="UP000295781">
    <property type="component" value="Chromosome"/>
</dbReference>
<feature type="transmembrane region" description="Helical" evidence="1">
    <location>
        <begin position="37"/>
        <end position="58"/>
    </location>
</feature>
<gene>
    <name evidence="2" type="ORF">SOCEGT47_066980</name>
</gene>
<dbReference type="EMBL" id="CP012670">
    <property type="protein sequence ID" value="AUX26137.1"/>
    <property type="molecule type" value="Genomic_DNA"/>
</dbReference>